<dbReference type="HOGENOM" id="CLU_133353_0_0_1"/>
<evidence type="ECO:0008006" key="3">
    <source>
        <dbReference type="Google" id="ProtNLM"/>
    </source>
</evidence>
<dbReference type="InParanoid" id="A0A0C3I3C2"/>
<dbReference type="Proteomes" id="UP000054321">
    <property type="component" value="Unassembled WGS sequence"/>
</dbReference>
<keyword evidence="2" id="KW-1185">Reference proteome</keyword>
<gene>
    <name evidence="1" type="ORF">OIDMADRAFT_23629</name>
</gene>
<organism evidence="1 2">
    <name type="scientific">Oidiodendron maius (strain Zn)</name>
    <dbReference type="NCBI Taxonomy" id="913774"/>
    <lineage>
        <taxon>Eukaryota</taxon>
        <taxon>Fungi</taxon>
        <taxon>Dikarya</taxon>
        <taxon>Ascomycota</taxon>
        <taxon>Pezizomycotina</taxon>
        <taxon>Leotiomycetes</taxon>
        <taxon>Leotiomycetes incertae sedis</taxon>
        <taxon>Myxotrichaceae</taxon>
        <taxon>Oidiodendron</taxon>
    </lineage>
</organism>
<evidence type="ECO:0000313" key="2">
    <source>
        <dbReference type="Proteomes" id="UP000054321"/>
    </source>
</evidence>
<reference evidence="1 2" key="1">
    <citation type="submission" date="2014-04" db="EMBL/GenBank/DDBJ databases">
        <authorList>
            <consortium name="DOE Joint Genome Institute"/>
            <person name="Kuo A."/>
            <person name="Martino E."/>
            <person name="Perotto S."/>
            <person name="Kohler A."/>
            <person name="Nagy L.G."/>
            <person name="Floudas D."/>
            <person name="Copeland A."/>
            <person name="Barry K.W."/>
            <person name="Cichocki N."/>
            <person name="Veneault-Fourrey C."/>
            <person name="LaButti K."/>
            <person name="Lindquist E.A."/>
            <person name="Lipzen A."/>
            <person name="Lundell T."/>
            <person name="Morin E."/>
            <person name="Murat C."/>
            <person name="Sun H."/>
            <person name="Tunlid A."/>
            <person name="Henrissat B."/>
            <person name="Grigoriev I.V."/>
            <person name="Hibbett D.S."/>
            <person name="Martin F."/>
            <person name="Nordberg H.P."/>
            <person name="Cantor M.N."/>
            <person name="Hua S.X."/>
        </authorList>
    </citation>
    <scope>NUCLEOTIDE SEQUENCE [LARGE SCALE GENOMIC DNA]</scope>
    <source>
        <strain evidence="1 2">Zn</strain>
    </source>
</reference>
<evidence type="ECO:0000313" key="1">
    <source>
        <dbReference type="EMBL" id="KIN08887.1"/>
    </source>
</evidence>
<dbReference type="STRING" id="913774.A0A0C3I3C2"/>
<dbReference type="AlphaFoldDB" id="A0A0C3I3C2"/>
<dbReference type="EMBL" id="KN832870">
    <property type="protein sequence ID" value="KIN08887.1"/>
    <property type="molecule type" value="Genomic_DNA"/>
</dbReference>
<dbReference type="OrthoDB" id="4886853at2759"/>
<protein>
    <recommendedName>
        <fullName evidence="3">SnoaL-like domain-containing protein</fullName>
    </recommendedName>
</protein>
<accession>A0A0C3I3C2</accession>
<proteinExistence type="predicted"/>
<sequence>MSRVLTSSLGKWVDRIFEEMFFQPNDEIAHKAFEKYVSPDLQVRINGKALTGEAWKKVIFDARAKEDFSVLTMQELFAKNGDAEVGVEGTVSHISTFTSKDKETGAQKDEKTSQTIITAAWKDGKRVMTELTEVIG</sequence>
<reference evidence="2" key="2">
    <citation type="submission" date="2015-01" db="EMBL/GenBank/DDBJ databases">
        <title>Evolutionary Origins and Diversification of the Mycorrhizal Mutualists.</title>
        <authorList>
            <consortium name="DOE Joint Genome Institute"/>
            <consortium name="Mycorrhizal Genomics Consortium"/>
            <person name="Kohler A."/>
            <person name="Kuo A."/>
            <person name="Nagy L.G."/>
            <person name="Floudas D."/>
            <person name="Copeland A."/>
            <person name="Barry K.W."/>
            <person name="Cichocki N."/>
            <person name="Veneault-Fourrey C."/>
            <person name="LaButti K."/>
            <person name="Lindquist E.A."/>
            <person name="Lipzen A."/>
            <person name="Lundell T."/>
            <person name="Morin E."/>
            <person name="Murat C."/>
            <person name="Riley R."/>
            <person name="Ohm R."/>
            <person name="Sun H."/>
            <person name="Tunlid A."/>
            <person name="Henrissat B."/>
            <person name="Grigoriev I.V."/>
            <person name="Hibbett D.S."/>
            <person name="Martin F."/>
        </authorList>
    </citation>
    <scope>NUCLEOTIDE SEQUENCE [LARGE SCALE GENOMIC DNA]</scope>
    <source>
        <strain evidence="2">Zn</strain>
    </source>
</reference>
<name>A0A0C3I3C2_OIDMZ</name>